<dbReference type="InterPro" id="IPR055342">
    <property type="entry name" value="MreC_beta-barrel_core"/>
</dbReference>
<feature type="domain" description="Rod shape-determining protein MreC beta-barrel core" evidence="6">
    <location>
        <begin position="178"/>
        <end position="324"/>
    </location>
</feature>
<evidence type="ECO:0000256" key="2">
    <source>
        <dbReference type="ARBA" id="ARBA00013855"/>
    </source>
</evidence>
<proteinExistence type="inferred from homology"/>
<dbReference type="PANTHER" id="PTHR34138">
    <property type="entry name" value="CELL SHAPE-DETERMINING PROTEIN MREC"/>
    <property type="match status" value="1"/>
</dbReference>
<feature type="region of interest" description="Disordered" evidence="5">
    <location>
        <begin position="1"/>
        <end position="54"/>
    </location>
</feature>
<feature type="compositionally biased region" description="Basic and acidic residues" evidence="5">
    <location>
        <begin position="32"/>
        <end position="41"/>
    </location>
</feature>
<dbReference type="EMBL" id="CP015079">
    <property type="protein sequence ID" value="ANH38814.1"/>
    <property type="molecule type" value="Genomic_DNA"/>
</dbReference>
<dbReference type="Gene3D" id="2.40.10.340">
    <property type="entry name" value="Rod shape-determining protein MreC, domain 1"/>
    <property type="match status" value="1"/>
</dbReference>
<protein>
    <recommendedName>
        <fullName evidence="2">Cell shape-determining protein MreC</fullName>
    </recommendedName>
    <alternativeName>
        <fullName evidence="4">Cell shape protein MreC</fullName>
    </alternativeName>
</protein>
<gene>
    <name evidence="7" type="primary">mreC</name>
    <name evidence="7" type="ORF">I601_2396</name>
</gene>
<evidence type="ECO:0000313" key="7">
    <source>
        <dbReference type="EMBL" id="ANH38814.1"/>
    </source>
</evidence>
<dbReference type="Proteomes" id="UP000077868">
    <property type="component" value="Chromosome"/>
</dbReference>
<evidence type="ECO:0000256" key="5">
    <source>
        <dbReference type="SAM" id="MobiDB-lite"/>
    </source>
</evidence>
<dbReference type="AlphaFoldDB" id="A0A1A9GKL4"/>
<dbReference type="InterPro" id="IPR007221">
    <property type="entry name" value="MreC"/>
</dbReference>
<name>A0A1A9GKL4_9ACTN</name>
<dbReference type="STRING" id="1300347.I601_2396"/>
<dbReference type="KEGG" id="ndk:I601_2396"/>
<comment type="similarity">
    <text evidence="1">Belongs to the MreC family.</text>
</comment>
<evidence type="ECO:0000256" key="3">
    <source>
        <dbReference type="ARBA" id="ARBA00022960"/>
    </source>
</evidence>
<evidence type="ECO:0000256" key="4">
    <source>
        <dbReference type="ARBA" id="ARBA00032089"/>
    </source>
</evidence>
<dbReference type="RefSeq" id="WP_237089388.1">
    <property type="nucleotide sequence ID" value="NZ_CP015079.1"/>
</dbReference>
<keyword evidence="3" id="KW-0133">Cell shape</keyword>
<dbReference type="PATRIC" id="fig|1300347.3.peg.2388"/>
<keyword evidence="8" id="KW-1185">Reference proteome</keyword>
<accession>A0A1A9GKL4</accession>
<sequence length="347" mass="35861">MALLDRVGPARNPGAPRPDQPGRPRRTRSLMARHDRRERRWGTAPGGGPDAEQQKPSRALFVALLLACASVTTLDLTTGADSPLDPVRAGLADTLGPAQTGATALVRPFTSVGGWFQSNGALRDEVASLESENSALRADLNTSAYDRNRLAEYDGLTSVASDLGYSLVPARVVGVGAAQSFSSTVTIDAGTDAGLAPDMTVVNNDGLVGRVLSAGRSSATVLLLVDQESTVGARVGDSMAMGFLSGRGALGEDGRLDLELVDTTSVPARADSVVTWGSEGGAPYLAGIPVGRVTKVYSSLRETSQRAVIDPYVDFGSLDLVGVVVPTGTRSDRGVIGADGEITGGSR</sequence>
<organism evidence="7 8">
    <name type="scientific">Nocardioides dokdonensis FR1436</name>
    <dbReference type="NCBI Taxonomy" id="1300347"/>
    <lineage>
        <taxon>Bacteria</taxon>
        <taxon>Bacillati</taxon>
        <taxon>Actinomycetota</taxon>
        <taxon>Actinomycetes</taxon>
        <taxon>Propionibacteriales</taxon>
        <taxon>Nocardioidaceae</taxon>
        <taxon>Nocardioides</taxon>
    </lineage>
</organism>
<dbReference type="Gene3D" id="2.40.10.350">
    <property type="entry name" value="Rod shape-determining protein MreC, domain 2"/>
    <property type="match status" value="1"/>
</dbReference>
<dbReference type="InterPro" id="IPR042175">
    <property type="entry name" value="Cell/Rod_MreC_2"/>
</dbReference>
<dbReference type="PANTHER" id="PTHR34138:SF1">
    <property type="entry name" value="CELL SHAPE-DETERMINING PROTEIN MREC"/>
    <property type="match status" value="1"/>
</dbReference>
<dbReference type="Pfam" id="PF04085">
    <property type="entry name" value="MreC"/>
    <property type="match status" value="1"/>
</dbReference>
<dbReference type="InterPro" id="IPR042177">
    <property type="entry name" value="Cell/Rod_1"/>
</dbReference>
<evidence type="ECO:0000313" key="8">
    <source>
        <dbReference type="Proteomes" id="UP000077868"/>
    </source>
</evidence>
<reference evidence="7 8" key="1">
    <citation type="submission" date="2016-03" db="EMBL/GenBank/DDBJ databases">
        <title>Complete genome sequence of a soil Actinobacterium, Nocardioides dokdonensis FR1436.</title>
        <authorList>
            <person name="Kwon S.-K."/>
            <person name="Kim K."/>
            <person name="Kim J.F."/>
        </authorList>
    </citation>
    <scope>NUCLEOTIDE SEQUENCE [LARGE SCALE GENOMIC DNA]</scope>
    <source>
        <strain evidence="7 8">FR1436</strain>
    </source>
</reference>
<evidence type="ECO:0000256" key="1">
    <source>
        <dbReference type="ARBA" id="ARBA00009369"/>
    </source>
</evidence>
<dbReference type="GO" id="GO:0008360">
    <property type="term" value="P:regulation of cell shape"/>
    <property type="evidence" value="ECO:0007669"/>
    <property type="project" value="UniProtKB-KW"/>
</dbReference>
<evidence type="ECO:0000259" key="6">
    <source>
        <dbReference type="Pfam" id="PF04085"/>
    </source>
</evidence>
<dbReference type="GO" id="GO:0005886">
    <property type="term" value="C:plasma membrane"/>
    <property type="evidence" value="ECO:0007669"/>
    <property type="project" value="TreeGrafter"/>
</dbReference>